<dbReference type="SUPFAM" id="SSF52799">
    <property type="entry name" value="(Phosphotyrosine protein) phosphatases II"/>
    <property type="match status" value="1"/>
</dbReference>
<dbReference type="AlphaFoldDB" id="A0A4Z0GRJ9"/>
<evidence type="ECO:0000256" key="1">
    <source>
        <dbReference type="ARBA" id="ARBA00009580"/>
    </source>
</evidence>
<dbReference type="Pfam" id="PF13350">
    <property type="entry name" value="Y_phosphatase3"/>
    <property type="match status" value="1"/>
</dbReference>
<protein>
    <submittedName>
        <fullName evidence="3">Tyrosine-protein phosphatase</fullName>
    </submittedName>
</protein>
<comment type="similarity">
    <text evidence="1">Belongs to the protein-tyrosine phosphatase family.</text>
</comment>
<dbReference type="InterPro" id="IPR029021">
    <property type="entry name" value="Prot-tyrosine_phosphatase-like"/>
</dbReference>
<dbReference type="EMBL" id="SRJD01000005">
    <property type="protein sequence ID" value="TGA98855.1"/>
    <property type="molecule type" value="Genomic_DNA"/>
</dbReference>
<evidence type="ECO:0000313" key="3">
    <source>
        <dbReference type="EMBL" id="TGA98855.1"/>
    </source>
</evidence>
<accession>A0A4Z0GRJ9</accession>
<evidence type="ECO:0000259" key="2">
    <source>
        <dbReference type="PROSITE" id="PS50056"/>
    </source>
</evidence>
<sequence length="231" mass="25973">MISRRIPLSSTLNTRDLGGYPTADGKATKFRRIIRSGAPLVLSGEDIALLKESGVTAAIDFRSKAEIVKKPSAFEQSADFNYFHCPFLIGNKDPGSKDEVPSLYARILSDFSALKKIMKIIAEQDGAILIHCAAGKDRTGVVSALLLLIARVDVSDILADYQISYTYLRSDIREKMKRDPNLPSYYGRSDMEYMEKTLEQFFRTYGSVRHYFRKIDLTADEIASVKKKLIE</sequence>
<dbReference type="PANTHER" id="PTHR31126:SF1">
    <property type="entry name" value="TYROSINE SPECIFIC PROTEIN PHOSPHATASES DOMAIN-CONTAINING PROTEIN"/>
    <property type="match status" value="1"/>
</dbReference>
<proteinExistence type="inferred from homology"/>
<feature type="domain" description="Tyrosine specific protein phosphatases" evidence="2">
    <location>
        <begin position="115"/>
        <end position="158"/>
    </location>
</feature>
<dbReference type="InterPro" id="IPR000387">
    <property type="entry name" value="Tyr_Pase_dom"/>
</dbReference>
<dbReference type="OrthoDB" id="1188001at2"/>
<keyword evidence="4" id="KW-1185">Reference proteome</keyword>
<dbReference type="PANTHER" id="PTHR31126">
    <property type="entry name" value="TYROSINE-PROTEIN PHOSPHATASE"/>
    <property type="match status" value="1"/>
</dbReference>
<dbReference type="PROSITE" id="PS50056">
    <property type="entry name" value="TYR_PHOSPHATASE_2"/>
    <property type="match status" value="1"/>
</dbReference>
<reference evidence="3 4" key="1">
    <citation type="journal article" date="2015" name="Int. J. Syst. Evol. Microbiol.">
        <title>Sporolactobacillus shoreae sp. nov. and Sporolactobacillus spathodeae sp. nov., two spore-forming lactic acid bacteria isolated from tree barks in Thailand.</title>
        <authorList>
            <person name="Thamacharoensuk T."/>
            <person name="Kitahara M."/>
            <person name="Ohkuma M."/>
            <person name="Thongchul N."/>
            <person name="Tanasupawat S."/>
        </authorList>
    </citation>
    <scope>NUCLEOTIDE SEQUENCE [LARGE SCALE GENOMIC DNA]</scope>
    <source>
        <strain evidence="3 4">BK92</strain>
    </source>
</reference>
<dbReference type="GO" id="GO:0004721">
    <property type="term" value="F:phosphoprotein phosphatase activity"/>
    <property type="evidence" value="ECO:0007669"/>
    <property type="project" value="InterPro"/>
</dbReference>
<dbReference type="Proteomes" id="UP000298347">
    <property type="component" value="Unassembled WGS sequence"/>
</dbReference>
<gene>
    <name evidence="3" type="ORF">E4665_05880</name>
</gene>
<dbReference type="PROSITE" id="PS00383">
    <property type="entry name" value="TYR_PHOSPHATASE_1"/>
    <property type="match status" value="1"/>
</dbReference>
<dbReference type="RefSeq" id="WP_135347875.1">
    <property type="nucleotide sequence ID" value="NZ_SRJD01000005.1"/>
</dbReference>
<evidence type="ECO:0000313" key="4">
    <source>
        <dbReference type="Proteomes" id="UP000298347"/>
    </source>
</evidence>
<comment type="caution">
    <text evidence="3">The sequence shown here is derived from an EMBL/GenBank/DDBJ whole genome shotgun (WGS) entry which is preliminary data.</text>
</comment>
<organism evidence="3 4">
    <name type="scientific">Sporolactobacillus shoreae</name>
    <dbReference type="NCBI Taxonomy" id="1465501"/>
    <lineage>
        <taxon>Bacteria</taxon>
        <taxon>Bacillati</taxon>
        <taxon>Bacillota</taxon>
        <taxon>Bacilli</taxon>
        <taxon>Bacillales</taxon>
        <taxon>Sporolactobacillaceae</taxon>
        <taxon>Sporolactobacillus</taxon>
    </lineage>
</organism>
<dbReference type="InterPro" id="IPR016130">
    <property type="entry name" value="Tyr_Pase_AS"/>
</dbReference>
<dbReference type="InterPro" id="IPR026893">
    <property type="entry name" value="Tyr/Ser_Pase_IphP-type"/>
</dbReference>
<name>A0A4Z0GRJ9_9BACL</name>
<dbReference type="Gene3D" id="3.90.190.10">
    <property type="entry name" value="Protein tyrosine phosphatase superfamily"/>
    <property type="match status" value="1"/>
</dbReference>